<protein>
    <recommendedName>
        <fullName evidence="8">Cytochrome C oxidase subunit III</fullName>
    </recommendedName>
</protein>
<evidence type="ECO:0000313" key="6">
    <source>
        <dbReference type="EMBL" id="BDI03317.1"/>
    </source>
</evidence>
<keyword evidence="3 5" id="KW-1133">Transmembrane helix</keyword>
<organism evidence="6 7">
    <name type="scientific">Sphaerotilus microaerophilus</name>
    <dbReference type="NCBI Taxonomy" id="2914710"/>
    <lineage>
        <taxon>Bacteria</taxon>
        <taxon>Pseudomonadati</taxon>
        <taxon>Pseudomonadota</taxon>
        <taxon>Betaproteobacteria</taxon>
        <taxon>Burkholderiales</taxon>
        <taxon>Sphaerotilaceae</taxon>
        <taxon>Sphaerotilus</taxon>
    </lineage>
</organism>
<evidence type="ECO:0000256" key="5">
    <source>
        <dbReference type="SAM" id="Phobius"/>
    </source>
</evidence>
<gene>
    <name evidence="6" type="ORF">CATMQ487_02870</name>
</gene>
<evidence type="ECO:0000256" key="3">
    <source>
        <dbReference type="ARBA" id="ARBA00022989"/>
    </source>
</evidence>
<comment type="subcellular location">
    <subcellularLocation>
        <location evidence="1">Membrane</location>
        <topology evidence="1">Multi-pass membrane protein</topology>
    </subcellularLocation>
</comment>
<sequence>MEHAARLPAAHSPLPAEASGQSLAVLAQALYLINLLVAPGLAFVALVWLWRRHRDSAPPLARQHLRQALWVSVVAGVLIAGLSALLMAAGGLHAAWTWVVVLTYFVCIHGALVTMGIFALSKAMAGQPWRYPLVGPRES</sequence>
<name>A0ABM7YGM2_9BURK</name>
<feature type="transmembrane region" description="Helical" evidence="5">
    <location>
        <begin position="69"/>
        <end position="89"/>
    </location>
</feature>
<evidence type="ECO:0008006" key="8">
    <source>
        <dbReference type="Google" id="ProtNLM"/>
    </source>
</evidence>
<dbReference type="EMBL" id="AP025730">
    <property type="protein sequence ID" value="BDI03317.1"/>
    <property type="molecule type" value="Genomic_DNA"/>
</dbReference>
<evidence type="ECO:0000256" key="4">
    <source>
        <dbReference type="ARBA" id="ARBA00023136"/>
    </source>
</evidence>
<feature type="transmembrane region" description="Helical" evidence="5">
    <location>
        <begin position="29"/>
        <end position="49"/>
    </location>
</feature>
<proteinExistence type="predicted"/>
<keyword evidence="7" id="KW-1185">Reference proteome</keyword>
<keyword evidence="4 5" id="KW-0472">Membrane</keyword>
<dbReference type="RefSeq" id="WP_251971611.1">
    <property type="nucleotide sequence ID" value="NZ_AP025730.1"/>
</dbReference>
<dbReference type="InterPro" id="IPR019109">
    <property type="entry name" value="MamF_MmsF"/>
</dbReference>
<evidence type="ECO:0000256" key="1">
    <source>
        <dbReference type="ARBA" id="ARBA00004141"/>
    </source>
</evidence>
<keyword evidence="2 5" id="KW-0812">Transmembrane</keyword>
<reference evidence="6" key="1">
    <citation type="submission" date="2022-04" db="EMBL/GenBank/DDBJ databases">
        <title>Whole genome sequence of Sphaerotilus sp. FB-5.</title>
        <authorList>
            <person name="Takeda M."/>
            <person name="Narihara S."/>
            <person name="Akimoto M."/>
            <person name="Akimoto R."/>
            <person name="Nishiyashiki S."/>
            <person name="Murakami T."/>
        </authorList>
    </citation>
    <scope>NUCLEOTIDE SEQUENCE</scope>
    <source>
        <strain evidence="6">FB-5</strain>
    </source>
</reference>
<feature type="transmembrane region" description="Helical" evidence="5">
    <location>
        <begin position="95"/>
        <end position="120"/>
    </location>
</feature>
<dbReference type="Pfam" id="PF09685">
    <property type="entry name" value="MamF_MmsF"/>
    <property type="match status" value="1"/>
</dbReference>
<dbReference type="Proteomes" id="UP001057498">
    <property type="component" value="Chromosome"/>
</dbReference>
<evidence type="ECO:0000313" key="7">
    <source>
        <dbReference type="Proteomes" id="UP001057498"/>
    </source>
</evidence>
<evidence type="ECO:0000256" key="2">
    <source>
        <dbReference type="ARBA" id="ARBA00022692"/>
    </source>
</evidence>
<accession>A0ABM7YGM2</accession>